<keyword evidence="1" id="KW-0378">Hydrolase</keyword>
<comment type="similarity">
    <text evidence="2">Belongs to the QNG1 protein family.</text>
</comment>
<dbReference type="GO" id="GO:0016787">
    <property type="term" value="F:hydrolase activity"/>
    <property type="evidence" value="ECO:0007669"/>
    <property type="project" value="UniProtKB-KW"/>
</dbReference>
<evidence type="ECO:0000256" key="2">
    <source>
        <dbReference type="ARBA" id="ARBA00035119"/>
    </source>
</evidence>
<dbReference type="Proteomes" id="UP000231550">
    <property type="component" value="Unassembled WGS sequence"/>
</dbReference>
<evidence type="ECO:0000313" key="7">
    <source>
        <dbReference type="Proteomes" id="UP000231550"/>
    </source>
</evidence>
<proteinExistence type="inferred from homology"/>
<protein>
    <recommendedName>
        <fullName evidence="3">Queuosine 5'-phosphate N-glycosylase/hydrolase</fullName>
    </recommendedName>
    <alternativeName>
        <fullName evidence="4">Queuosine-nucleotide N-glycosylase/hydrolase</fullName>
    </alternativeName>
</protein>
<dbReference type="InterPro" id="IPR019438">
    <property type="entry name" value="Q_salvage"/>
</dbReference>
<name>A0A2H0KQ15_9BACT</name>
<evidence type="ECO:0000313" key="6">
    <source>
        <dbReference type="EMBL" id="PIQ74240.1"/>
    </source>
</evidence>
<dbReference type="PANTHER" id="PTHR21314:SF0">
    <property type="entry name" value="QUEUOSINE 5'-PHOSPHATE N-GLYCOSYLASE_HYDROLASE"/>
    <property type="match status" value="1"/>
</dbReference>
<comment type="catalytic activity">
    <reaction evidence="5">
        <text>queuosine 5'-phosphate + H2O = queuine + D-ribose 5-phosphate</text>
        <dbReference type="Rhea" id="RHEA:75387"/>
        <dbReference type="ChEBI" id="CHEBI:15377"/>
        <dbReference type="ChEBI" id="CHEBI:17433"/>
        <dbReference type="ChEBI" id="CHEBI:78346"/>
        <dbReference type="ChEBI" id="CHEBI:194371"/>
    </reaction>
    <physiologicalReaction direction="left-to-right" evidence="5">
        <dbReference type="Rhea" id="RHEA:75388"/>
    </physiologicalReaction>
</comment>
<evidence type="ECO:0000256" key="1">
    <source>
        <dbReference type="ARBA" id="ARBA00022801"/>
    </source>
</evidence>
<sequence>MGKYNGKNNENLVRTTTLKVVERAKKVKINREKIKELAEKWIGKKIVVPPWPKEMHLKTSDDRVMLDYLIILDALNFCSWSSEEKWHIIYQGKKYHGYFALSLALAKFFEEKPEKANLIYLSKISFKEFLSIFDGIGKLLFLKKRWQMVRAVSLVIAKKYRGDSRRFIMSGRYKLSVLVPKIYHELPFFDDISIYNSKKVYFLKRAQILGADIYGAFDGRGVGYFGDLDYLTTFADQKIPQILNHFGILEYSRKLSEKIRHKKIIKIGSKEEVEIRSAAIWAIEYLKGELKKSGRKLYSFEIDWILWNKSQTEKINNPYHLTKTIYY</sequence>
<evidence type="ECO:0000256" key="4">
    <source>
        <dbReference type="ARBA" id="ARBA00035393"/>
    </source>
</evidence>
<dbReference type="GO" id="GO:0006400">
    <property type="term" value="P:tRNA modification"/>
    <property type="evidence" value="ECO:0007669"/>
    <property type="project" value="TreeGrafter"/>
</dbReference>
<comment type="caution">
    <text evidence="6">The sequence shown here is derived from an EMBL/GenBank/DDBJ whole genome shotgun (WGS) entry which is preliminary data.</text>
</comment>
<evidence type="ECO:0000256" key="5">
    <source>
        <dbReference type="ARBA" id="ARBA00048204"/>
    </source>
</evidence>
<accession>A0A2H0KQ15</accession>
<organism evidence="6 7">
    <name type="scientific">Candidatus Portnoybacteria bacterium CG11_big_fil_rev_8_21_14_0_20_44_10</name>
    <dbReference type="NCBI Taxonomy" id="1974818"/>
    <lineage>
        <taxon>Bacteria</taxon>
        <taxon>Candidatus Portnoyibacteriota</taxon>
    </lineage>
</organism>
<dbReference type="Pfam" id="PF10343">
    <property type="entry name" value="Q_salvage"/>
    <property type="match status" value="1"/>
</dbReference>
<dbReference type="PANTHER" id="PTHR21314">
    <property type="entry name" value="QUEUOSINE 5'-PHOSPHATE N-GLYCOSYLASE_HYDROLASE-RELATED"/>
    <property type="match status" value="1"/>
</dbReference>
<reference evidence="6 7" key="1">
    <citation type="submission" date="2017-09" db="EMBL/GenBank/DDBJ databases">
        <title>Depth-based differentiation of microbial function through sediment-hosted aquifers and enrichment of novel symbionts in the deep terrestrial subsurface.</title>
        <authorList>
            <person name="Probst A.J."/>
            <person name="Ladd B."/>
            <person name="Jarett J.K."/>
            <person name="Geller-Mcgrath D.E."/>
            <person name="Sieber C.M."/>
            <person name="Emerson J.B."/>
            <person name="Anantharaman K."/>
            <person name="Thomas B.C."/>
            <person name="Malmstrom R."/>
            <person name="Stieglmeier M."/>
            <person name="Klingl A."/>
            <person name="Woyke T."/>
            <person name="Ryan C.M."/>
            <person name="Banfield J.F."/>
        </authorList>
    </citation>
    <scope>NUCLEOTIDE SEQUENCE [LARGE SCALE GENOMIC DNA]</scope>
    <source>
        <strain evidence="6">CG11_big_fil_rev_8_21_14_0_20_44_10</strain>
    </source>
</reference>
<dbReference type="EMBL" id="PCVN01000082">
    <property type="protein sequence ID" value="PIQ74240.1"/>
    <property type="molecule type" value="Genomic_DNA"/>
</dbReference>
<evidence type="ECO:0000256" key="3">
    <source>
        <dbReference type="ARBA" id="ARBA00035306"/>
    </source>
</evidence>
<gene>
    <name evidence="6" type="ORF">COV85_03150</name>
</gene>
<dbReference type="AlphaFoldDB" id="A0A2H0KQ15"/>